<dbReference type="PROSITE" id="PS00092">
    <property type="entry name" value="N6_MTASE"/>
    <property type="match status" value="1"/>
</dbReference>
<comment type="caution">
    <text evidence="7">The sequence shown here is derived from an EMBL/GenBank/DDBJ whole genome shotgun (WGS) entry which is preliminary data.</text>
</comment>
<dbReference type="Pfam" id="PF01555">
    <property type="entry name" value="N6_N4_Mtase"/>
    <property type="match status" value="1"/>
</dbReference>
<evidence type="ECO:0000313" key="7">
    <source>
        <dbReference type="EMBL" id="KJU81281.1"/>
    </source>
</evidence>
<dbReference type="InterPro" id="IPR002052">
    <property type="entry name" value="DNA_methylase_N6_adenine_CS"/>
</dbReference>
<dbReference type="InterPro" id="IPR002941">
    <property type="entry name" value="DNA_methylase_N4/N6"/>
</dbReference>
<dbReference type="Gene3D" id="3.40.50.150">
    <property type="entry name" value="Vaccinia Virus protein VP39"/>
    <property type="match status" value="1"/>
</dbReference>
<accession>A0A0F3GHD0</accession>
<name>A0A0F3GHD0_9BACT</name>
<sequence length="485" mass="55438">MRIKIMQCNKLYYGDNLHVLEKSIKDDSVDLIYLDPPFNSKADYNVLFKEPTGVASEAQITAFEDTWHWGQETEIALQRIVDRATVDVVETMVAFKRFLKRNDMMAYLVMMCVRLIELRRVLKDTGSIYLHCDPTASHYLKIVMDAIFGVKNFRNEIVWCYRGGGTPRKDFGRRHDVILRYSKTNDYLFYSDPVRVPYQAEGIERTDDAMWGKHKGTDKVYKPHPLGKVPEDWWSMNILNANDPERLGYQTQKPGTLLERIVNASSKEGDLVLDPFCGCGTTVAVAQKLNRQWIGIDITHLATNLIKLRLKCLFDLEPKRDYDVTGEPEDLTGATELALQNRYQFQWWATSLINARPYGDKKRGKDTGIDGILSFSDEKDKVKKAIVSVKSGKVSVKDVRDLGHVMEREKSEIGILVALTSPTCDMTSEAAAKGLYRSETFFRDYARIQLFTIEELLSGKKPDVPNPVSPFKRAQWSDNTDNGLF</sequence>
<dbReference type="PANTHER" id="PTHR13370:SF3">
    <property type="entry name" value="TRNA (GUANINE(10)-N2)-METHYLTRANSFERASE HOMOLOG"/>
    <property type="match status" value="1"/>
</dbReference>
<dbReference type="GO" id="GO:0003677">
    <property type="term" value="F:DNA binding"/>
    <property type="evidence" value="ECO:0007669"/>
    <property type="project" value="InterPro"/>
</dbReference>
<dbReference type="PRINTS" id="PR00508">
    <property type="entry name" value="S21N4MTFRASE"/>
</dbReference>
<comment type="similarity">
    <text evidence="1 4">Belongs to the N(4)/N(6)-methyltransferase family.</text>
</comment>
<evidence type="ECO:0000256" key="2">
    <source>
        <dbReference type="ARBA" id="ARBA00022603"/>
    </source>
</evidence>
<organism evidence="7 8">
    <name type="scientific">Candidatus Magnetobacterium bavaricum</name>
    <dbReference type="NCBI Taxonomy" id="29290"/>
    <lineage>
        <taxon>Bacteria</taxon>
        <taxon>Pseudomonadati</taxon>
        <taxon>Nitrospirota</taxon>
        <taxon>Thermodesulfovibrionia</taxon>
        <taxon>Thermodesulfovibrionales</taxon>
        <taxon>Candidatus Magnetobacteriaceae</taxon>
        <taxon>Candidatus Magnetobacterium</taxon>
    </lineage>
</organism>
<evidence type="ECO:0000256" key="3">
    <source>
        <dbReference type="ARBA" id="ARBA00022679"/>
    </source>
</evidence>
<keyword evidence="3 7" id="KW-0808">Transferase</keyword>
<dbReference type="Pfam" id="PF22722">
    <property type="entry name" value="NA-iREase1"/>
    <property type="match status" value="1"/>
</dbReference>
<evidence type="ECO:0000256" key="1">
    <source>
        <dbReference type="ARBA" id="ARBA00006594"/>
    </source>
</evidence>
<gene>
    <name evidence="7" type="ORF">MBAV_006526</name>
</gene>
<feature type="domain" description="DNA methylase N-4/N-6" evidence="5">
    <location>
        <begin position="29"/>
        <end position="300"/>
    </location>
</feature>
<dbReference type="EMBL" id="LACI01002744">
    <property type="protein sequence ID" value="KJU81281.1"/>
    <property type="molecule type" value="Genomic_DNA"/>
</dbReference>
<evidence type="ECO:0000256" key="4">
    <source>
        <dbReference type="RuleBase" id="RU362026"/>
    </source>
</evidence>
<evidence type="ECO:0000259" key="6">
    <source>
        <dbReference type="Pfam" id="PF22722"/>
    </source>
</evidence>
<dbReference type="GO" id="GO:0008170">
    <property type="term" value="F:N-methyltransferase activity"/>
    <property type="evidence" value="ECO:0007669"/>
    <property type="project" value="InterPro"/>
</dbReference>
<evidence type="ECO:0000313" key="8">
    <source>
        <dbReference type="Proteomes" id="UP000033423"/>
    </source>
</evidence>
<keyword evidence="8" id="KW-1185">Reference proteome</keyword>
<dbReference type="InterPro" id="IPR029063">
    <property type="entry name" value="SAM-dependent_MTases_sf"/>
</dbReference>
<dbReference type="AlphaFoldDB" id="A0A0F3GHD0"/>
<dbReference type="EC" id="2.1.1.-" evidence="4"/>
<keyword evidence="2 7" id="KW-0489">Methyltransferase</keyword>
<dbReference type="SUPFAM" id="SSF53335">
    <property type="entry name" value="S-adenosyl-L-methionine-dependent methyltransferases"/>
    <property type="match status" value="1"/>
</dbReference>
<dbReference type="InterPro" id="IPR001091">
    <property type="entry name" value="RM_Methyltransferase"/>
</dbReference>
<dbReference type="PATRIC" id="fig|29290.4.peg.8616"/>
<dbReference type="GO" id="GO:0032259">
    <property type="term" value="P:methylation"/>
    <property type="evidence" value="ECO:0007669"/>
    <property type="project" value="UniProtKB-KW"/>
</dbReference>
<dbReference type="Proteomes" id="UP000033423">
    <property type="component" value="Unassembled WGS sequence"/>
</dbReference>
<reference evidence="7 8" key="1">
    <citation type="submission" date="2015-02" db="EMBL/GenBank/DDBJ databases">
        <title>Single-cell genomics of uncultivated deep-branching MTB reveals a conserved set of magnetosome genes.</title>
        <authorList>
            <person name="Kolinko S."/>
            <person name="Richter M."/>
            <person name="Glockner F.O."/>
            <person name="Brachmann A."/>
            <person name="Schuler D."/>
        </authorList>
    </citation>
    <scope>NUCLEOTIDE SEQUENCE [LARGE SCALE GENOMIC DNA]</scope>
    <source>
        <strain evidence="7">TM-1</strain>
    </source>
</reference>
<protein>
    <recommendedName>
        <fullName evidence="4">Methyltransferase</fullName>
        <ecNumber evidence="4">2.1.1.-</ecNumber>
    </recommendedName>
</protein>
<dbReference type="GO" id="GO:0005737">
    <property type="term" value="C:cytoplasm"/>
    <property type="evidence" value="ECO:0007669"/>
    <property type="project" value="TreeGrafter"/>
</dbReference>
<proteinExistence type="inferred from homology"/>
<dbReference type="PANTHER" id="PTHR13370">
    <property type="entry name" value="RNA METHYLASE-RELATED"/>
    <property type="match status" value="1"/>
</dbReference>
<evidence type="ECO:0000259" key="5">
    <source>
        <dbReference type="Pfam" id="PF01555"/>
    </source>
</evidence>
<dbReference type="InterPro" id="IPR054557">
    <property type="entry name" value="NA-iREase1_dom"/>
</dbReference>
<feature type="domain" description="NACHT-associated inactive Restriction Endonuclease 1 sensor" evidence="6">
    <location>
        <begin position="361"/>
        <end position="457"/>
    </location>
</feature>